<name>A0A1L7CZZ1_9CORY</name>
<proteinExistence type="inferred from homology"/>
<comment type="similarity">
    <text evidence="1 3">Belongs to the short-chain dehydrogenases/reductases (SDR) family.</text>
</comment>
<dbReference type="STRING" id="1437874.CSPHI_11275"/>
<dbReference type="Proteomes" id="UP000185469">
    <property type="component" value="Chromosome"/>
</dbReference>
<dbReference type="InterPro" id="IPR036291">
    <property type="entry name" value="NAD(P)-bd_dom_sf"/>
</dbReference>
<dbReference type="NCBIfam" id="NF006123">
    <property type="entry name" value="PRK08267.1"/>
    <property type="match status" value="1"/>
</dbReference>
<dbReference type="GO" id="GO:0016491">
    <property type="term" value="F:oxidoreductase activity"/>
    <property type="evidence" value="ECO:0007669"/>
    <property type="project" value="UniProtKB-KW"/>
</dbReference>
<sequence length="268" mass="28451">MTTKKTALITGAGRGIGRRTAELLLADGWTVGVYDVSGDQSWAADVRGAVPGHLDVTDPESWEAALAEFTAAAGGLNLLVNNAGILFGGEFMDNSYKGDSMIVDVNVKGVLYGARAAFPHLKATRAAGGRAQMVSISSAAAIYGTPDLAVYSTTKFAVRGATEALEVEWLEHGIEVKAVWPLFTNTGMLDGVDVGGMRRMGVKLTPEDVAQEIVRCIDHDNLASKAPTKVHFPVGLQAKALYAGAHFSPNWVTRFFNAKLTTSRRVGI</sequence>
<dbReference type="Pfam" id="PF00106">
    <property type="entry name" value="adh_short"/>
    <property type="match status" value="1"/>
</dbReference>
<evidence type="ECO:0000313" key="4">
    <source>
        <dbReference type="EMBL" id="APT91456.1"/>
    </source>
</evidence>
<dbReference type="InterPro" id="IPR002347">
    <property type="entry name" value="SDR_fam"/>
</dbReference>
<dbReference type="RefSeq" id="WP_075693271.1">
    <property type="nucleotide sequence ID" value="NZ_CP009248.1"/>
</dbReference>
<dbReference type="EMBL" id="CP009248">
    <property type="protein sequence ID" value="APT91456.1"/>
    <property type="molecule type" value="Genomic_DNA"/>
</dbReference>
<dbReference type="AlphaFoldDB" id="A0A1L7CZZ1"/>
<dbReference type="PRINTS" id="PR00081">
    <property type="entry name" value="GDHRDH"/>
</dbReference>
<dbReference type="KEGG" id="csph:CSPHI_11275"/>
<keyword evidence="5" id="KW-1185">Reference proteome</keyword>
<accession>A0A1L7CZZ1</accession>
<organism evidence="4 5">
    <name type="scientific">Corynebacterium sphenisci DSM 44792</name>
    <dbReference type="NCBI Taxonomy" id="1437874"/>
    <lineage>
        <taxon>Bacteria</taxon>
        <taxon>Bacillati</taxon>
        <taxon>Actinomycetota</taxon>
        <taxon>Actinomycetes</taxon>
        <taxon>Mycobacteriales</taxon>
        <taxon>Corynebacteriaceae</taxon>
        <taxon>Corynebacterium</taxon>
    </lineage>
</organism>
<keyword evidence="2" id="KW-0560">Oxidoreductase</keyword>
<dbReference type="PANTHER" id="PTHR43391:SF82">
    <property type="entry name" value="OXIDOREDUCTASE SADH-RELATED"/>
    <property type="match status" value="1"/>
</dbReference>
<evidence type="ECO:0000313" key="5">
    <source>
        <dbReference type="Proteomes" id="UP000185469"/>
    </source>
</evidence>
<evidence type="ECO:0000256" key="2">
    <source>
        <dbReference type="ARBA" id="ARBA00023002"/>
    </source>
</evidence>
<gene>
    <name evidence="4" type="ORF">CSPHI_11275</name>
</gene>
<evidence type="ECO:0000256" key="3">
    <source>
        <dbReference type="RuleBase" id="RU000363"/>
    </source>
</evidence>
<dbReference type="PRINTS" id="PR00080">
    <property type="entry name" value="SDRFAMILY"/>
</dbReference>
<protein>
    <submittedName>
        <fullName evidence="4">Alcohol dehydrogenase</fullName>
    </submittedName>
</protein>
<dbReference type="Gene3D" id="3.40.50.720">
    <property type="entry name" value="NAD(P)-binding Rossmann-like Domain"/>
    <property type="match status" value="1"/>
</dbReference>
<reference evidence="4 5" key="1">
    <citation type="submission" date="2014-08" db="EMBL/GenBank/DDBJ databases">
        <title>Complete genome sequence of Corynebacterium sphenisci CECT 5990(T) (=DSM 44792(T)), isolated from healthy wild penguins.</title>
        <authorList>
            <person name="Ruckert C."/>
            <person name="Albersmeier A."/>
            <person name="Winkler A."/>
            <person name="Kalinowski J."/>
        </authorList>
    </citation>
    <scope>NUCLEOTIDE SEQUENCE [LARGE SCALE GENOMIC DNA]</scope>
    <source>
        <strain evidence="4 5">DSM 44792</strain>
    </source>
</reference>
<dbReference type="PANTHER" id="PTHR43391">
    <property type="entry name" value="RETINOL DEHYDROGENASE-RELATED"/>
    <property type="match status" value="1"/>
</dbReference>
<evidence type="ECO:0000256" key="1">
    <source>
        <dbReference type="ARBA" id="ARBA00006484"/>
    </source>
</evidence>
<dbReference type="OrthoDB" id="658698at2"/>
<dbReference type="SUPFAM" id="SSF51735">
    <property type="entry name" value="NAD(P)-binding Rossmann-fold domains"/>
    <property type="match status" value="1"/>
</dbReference>